<protein>
    <submittedName>
        <fullName evidence="3">Uncharacterized protein</fullName>
    </submittedName>
</protein>
<proteinExistence type="predicted"/>
<keyword evidence="2" id="KW-1185">Reference proteome</keyword>
<sequence length="141" mass="15359">MERSRTAWQGSGLHHPPYAVGNGGGGHECLQLNSLLRVVPVAFVAAPSAPEEQRECKLVVNPVGTVAGKRREEEVTSGQQPDARRRSGQNPRQEAGGCPRTVCRIRTGRVVLHIVRTDDEVVAQLQLTIDDNWISLAFVST</sequence>
<reference evidence="3" key="1">
    <citation type="submission" date="2019-12" db="UniProtKB">
        <authorList>
            <consortium name="WormBaseParasite"/>
        </authorList>
    </citation>
    <scope>IDENTIFICATION</scope>
</reference>
<evidence type="ECO:0000313" key="3">
    <source>
        <dbReference type="WBParaSite" id="TMUE_2000007078.1"/>
    </source>
</evidence>
<dbReference type="Proteomes" id="UP000046395">
    <property type="component" value="Unassembled WGS sequence"/>
</dbReference>
<organism evidence="2 3">
    <name type="scientific">Trichuris muris</name>
    <name type="common">Mouse whipworm</name>
    <dbReference type="NCBI Taxonomy" id="70415"/>
    <lineage>
        <taxon>Eukaryota</taxon>
        <taxon>Metazoa</taxon>
        <taxon>Ecdysozoa</taxon>
        <taxon>Nematoda</taxon>
        <taxon>Enoplea</taxon>
        <taxon>Dorylaimia</taxon>
        <taxon>Trichinellida</taxon>
        <taxon>Trichuridae</taxon>
        <taxon>Trichuris</taxon>
    </lineage>
</organism>
<accession>A0A5S6QIP9</accession>
<evidence type="ECO:0000313" key="2">
    <source>
        <dbReference type="Proteomes" id="UP000046395"/>
    </source>
</evidence>
<evidence type="ECO:0000256" key="1">
    <source>
        <dbReference type="SAM" id="MobiDB-lite"/>
    </source>
</evidence>
<dbReference type="WBParaSite" id="TMUE_2000007078.1">
    <property type="protein sequence ID" value="TMUE_2000007078.1"/>
    <property type="gene ID" value="WBGene00288213"/>
</dbReference>
<feature type="region of interest" description="Disordered" evidence="1">
    <location>
        <begin position="67"/>
        <end position="98"/>
    </location>
</feature>
<dbReference type="AlphaFoldDB" id="A0A5S6QIP9"/>
<name>A0A5S6QIP9_TRIMR</name>